<accession>A0AAW1TCA2</accession>
<comment type="caution">
    <text evidence="3">The sequence shown here is derived from an EMBL/GenBank/DDBJ whole genome shotgun (WGS) entry which is preliminary data.</text>
</comment>
<dbReference type="GO" id="GO:0005737">
    <property type="term" value="C:cytoplasm"/>
    <property type="evidence" value="ECO:0007669"/>
    <property type="project" value="TreeGrafter"/>
</dbReference>
<proteinExistence type="inferred from homology"/>
<dbReference type="Gene3D" id="3.40.50.1240">
    <property type="entry name" value="Phosphoglycerate mutase-like"/>
    <property type="match status" value="1"/>
</dbReference>
<dbReference type="InterPro" id="IPR050275">
    <property type="entry name" value="PGM_Phosphatase"/>
</dbReference>
<dbReference type="AlphaFoldDB" id="A0AAW1TCA2"/>
<sequence length="269" mass="30125">MSSPEMSQPTKRRKLTQTCLSGQKTSQCSGSSAGKVGSGLPVQDDMPQQPSNQAKSSAQKLYPMFRPKRERKVVHLVRHGQSEYNAAMFAQGDPRIVDAPLTKQGQEQACRLEADLRKLRLPSDTLWVSSPLTRALHTLRLSCWHLHAAAPPDLANFRVLREIAEHLGTFGDIGRPASVLRQDFAQLAPLMASLPEQWWYAPAANPDASCPYLKSEPMSAVKERCGQFRKWLEEQPQKVIVVVGHSTFWKVFTSSPHRLKNCEVQTIMI</sequence>
<dbReference type="SMART" id="SM00855">
    <property type="entry name" value="PGAM"/>
    <property type="match status" value="1"/>
</dbReference>
<feature type="compositionally biased region" description="Polar residues" evidence="2">
    <location>
        <begin position="46"/>
        <end position="58"/>
    </location>
</feature>
<feature type="region of interest" description="Disordered" evidence="2">
    <location>
        <begin position="1"/>
        <end position="58"/>
    </location>
</feature>
<dbReference type="PROSITE" id="PS00175">
    <property type="entry name" value="PG_MUTASE"/>
    <property type="match status" value="1"/>
</dbReference>
<comment type="similarity">
    <text evidence="1">Belongs to the phosphoglycerate mutase family.</text>
</comment>
<dbReference type="InterPro" id="IPR001345">
    <property type="entry name" value="PG/BPGM_mutase_AS"/>
</dbReference>
<dbReference type="InterPro" id="IPR013078">
    <property type="entry name" value="His_Pase_superF_clade-1"/>
</dbReference>
<dbReference type="PANTHER" id="PTHR48100">
    <property type="entry name" value="BROAD-SPECIFICITY PHOSPHATASE YOR283W-RELATED"/>
    <property type="match status" value="1"/>
</dbReference>
<evidence type="ECO:0000313" key="4">
    <source>
        <dbReference type="Proteomes" id="UP001485043"/>
    </source>
</evidence>
<reference evidence="3 4" key="1">
    <citation type="journal article" date="2024" name="Nat. Commun.">
        <title>Phylogenomics reveals the evolutionary origins of lichenization in chlorophyte algae.</title>
        <authorList>
            <person name="Puginier C."/>
            <person name="Libourel C."/>
            <person name="Otte J."/>
            <person name="Skaloud P."/>
            <person name="Haon M."/>
            <person name="Grisel S."/>
            <person name="Petersen M."/>
            <person name="Berrin J.G."/>
            <person name="Delaux P.M."/>
            <person name="Dal Grande F."/>
            <person name="Keller J."/>
        </authorList>
    </citation>
    <scope>NUCLEOTIDE SEQUENCE [LARGE SCALE GENOMIC DNA]</scope>
    <source>
        <strain evidence="3 4">SAG 2523</strain>
    </source>
</reference>
<evidence type="ECO:0000256" key="2">
    <source>
        <dbReference type="SAM" id="MobiDB-lite"/>
    </source>
</evidence>
<evidence type="ECO:0000256" key="1">
    <source>
        <dbReference type="ARBA" id="ARBA00038362"/>
    </source>
</evidence>
<organism evidence="3 4">
    <name type="scientific">Apatococcus fuscideae</name>
    <dbReference type="NCBI Taxonomy" id="2026836"/>
    <lineage>
        <taxon>Eukaryota</taxon>
        <taxon>Viridiplantae</taxon>
        <taxon>Chlorophyta</taxon>
        <taxon>core chlorophytes</taxon>
        <taxon>Trebouxiophyceae</taxon>
        <taxon>Chlorellales</taxon>
        <taxon>Chlorellaceae</taxon>
        <taxon>Apatococcus</taxon>
    </lineage>
</organism>
<protein>
    <recommendedName>
        <fullName evidence="5">Phosphoglycerate mutase-like protein</fullName>
    </recommendedName>
</protein>
<dbReference type="Proteomes" id="UP001485043">
    <property type="component" value="Unassembled WGS sequence"/>
</dbReference>
<dbReference type="InterPro" id="IPR029033">
    <property type="entry name" value="His_PPase_superfam"/>
</dbReference>
<dbReference type="GO" id="GO:0016791">
    <property type="term" value="F:phosphatase activity"/>
    <property type="evidence" value="ECO:0007669"/>
    <property type="project" value="TreeGrafter"/>
</dbReference>
<keyword evidence="4" id="KW-1185">Reference proteome</keyword>
<dbReference type="PANTHER" id="PTHR48100:SF57">
    <property type="entry name" value="PHOSPHOGLYCERATE MUTASE"/>
    <property type="match status" value="1"/>
</dbReference>
<evidence type="ECO:0000313" key="3">
    <source>
        <dbReference type="EMBL" id="KAK9867462.1"/>
    </source>
</evidence>
<name>A0AAW1TCA2_9CHLO</name>
<dbReference type="CDD" id="cd07067">
    <property type="entry name" value="HP_PGM_like"/>
    <property type="match status" value="1"/>
</dbReference>
<gene>
    <name evidence="3" type="ORF">WJX84_001003</name>
</gene>
<dbReference type="EMBL" id="JALJOV010000085">
    <property type="protein sequence ID" value="KAK9867462.1"/>
    <property type="molecule type" value="Genomic_DNA"/>
</dbReference>
<feature type="compositionally biased region" description="Polar residues" evidence="2">
    <location>
        <begin position="16"/>
        <end position="32"/>
    </location>
</feature>
<evidence type="ECO:0008006" key="5">
    <source>
        <dbReference type="Google" id="ProtNLM"/>
    </source>
</evidence>
<dbReference type="Pfam" id="PF00300">
    <property type="entry name" value="His_Phos_1"/>
    <property type="match status" value="1"/>
</dbReference>
<dbReference type="SUPFAM" id="SSF53254">
    <property type="entry name" value="Phosphoglycerate mutase-like"/>
    <property type="match status" value="1"/>
</dbReference>